<dbReference type="Gene3D" id="3.40.718.10">
    <property type="entry name" value="Isopropylmalate Dehydrogenase"/>
    <property type="match status" value="1"/>
</dbReference>
<dbReference type="RefSeq" id="WP_282590446.1">
    <property type="nucleotide sequence ID" value="NZ_JAPAAF010000003.1"/>
</dbReference>
<dbReference type="InterPro" id="IPR005255">
    <property type="entry name" value="PdxA_fam"/>
</dbReference>
<comment type="caution">
    <text evidence="4">The sequence shown here is derived from an EMBL/GenBank/DDBJ whole genome shotgun (WGS) entry which is preliminary data.</text>
</comment>
<keyword evidence="5" id="KW-1185">Reference proteome</keyword>
<dbReference type="Pfam" id="PF04166">
    <property type="entry name" value="PdxA"/>
    <property type="match status" value="1"/>
</dbReference>
<evidence type="ECO:0000313" key="5">
    <source>
        <dbReference type="Proteomes" id="UP001163821"/>
    </source>
</evidence>
<evidence type="ECO:0000313" key="4">
    <source>
        <dbReference type="EMBL" id="MCW0481836.1"/>
    </source>
</evidence>
<evidence type="ECO:0000256" key="3">
    <source>
        <dbReference type="ARBA" id="ARBA00023027"/>
    </source>
</evidence>
<organism evidence="4 5">
    <name type="scientific">Gaoshiqia sediminis</name>
    <dbReference type="NCBI Taxonomy" id="2986998"/>
    <lineage>
        <taxon>Bacteria</taxon>
        <taxon>Pseudomonadati</taxon>
        <taxon>Bacteroidota</taxon>
        <taxon>Bacteroidia</taxon>
        <taxon>Marinilabiliales</taxon>
        <taxon>Prolixibacteraceae</taxon>
        <taxon>Gaoshiqia</taxon>
    </lineage>
</organism>
<reference evidence="4" key="1">
    <citation type="submission" date="2022-10" db="EMBL/GenBank/DDBJ databases">
        <title>Gaoshiqiia sediminis gen. nov., sp. nov., isolated from coastal sediment.</title>
        <authorList>
            <person name="Yu W.X."/>
            <person name="Mu D.S."/>
            <person name="Du J.Z."/>
            <person name="Liang Y.Q."/>
        </authorList>
    </citation>
    <scope>NUCLEOTIDE SEQUENCE</scope>
    <source>
        <strain evidence="4">A06</strain>
    </source>
</reference>
<evidence type="ECO:0000256" key="1">
    <source>
        <dbReference type="ARBA" id="ARBA00022723"/>
    </source>
</evidence>
<keyword evidence="1" id="KW-0479">Metal-binding</keyword>
<dbReference type="PANTHER" id="PTHR30004">
    <property type="entry name" value="4-HYDROXYTHREONINE-4-PHOSPHATE DEHYDROGENASE"/>
    <property type="match status" value="1"/>
</dbReference>
<dbReference type="NCBIfam" id="TIGR00557">
    <property type="entry name" value="pdxA"/>
    <property type="match status" value="1"/>
</dbReference>
<dbReference type="GO" id="GO:0050570">
    <property type="term" value="F:4-hydroxythreonine-4-phosphate dehydrogenase activity"/>
    <property type="evidence" value="ECO:0007669"/>
    <property type="project" value="UniProtKB-EC"/>
</dbReference>
<sequence length="344" mass="36903">MDTQNKIILAITMGDPAGIGPEIAAKVFNEISVYAVCRPLLIGNAQVIQEAVKLTGLNLKINPVTEVGQANFTYGIIDVYDIPSDHLSEIKHGVVSAPAGDLAFRSVRKAIELAMNGEVDGTVTGPIHKEAINLAGHHFSGHTEIYAHYTGTKKYTMLLADEKIKVTHVSTHVSLRQACDLVKKQRVLDVIQLTHEALKRIGIANPRIGVAGLNPHAGDGGLFGTEEIEEILPAIQDAQKQGILAAGPYPPDTLFSLANGGSFDGCVAMYHDQGHIPFKLVGFIWDEEKQAMKSVKGVNITLGLPIIRTSVDHGTAFEIAGKGIASADALLFAIDYAIKLHQNQ</sequence>
<dbReference type="AlphaFoldDB" id="A0AA41Y1P6"/>
<dbReference type="GO" id="GO:0046872">
    <property type="term" value="F:metal ion binding"/>
    <property type="evidence" value="ECO:0007669"/>
    <property type="project" value="UniProtKB-KW"/>
</dbReference>
<dbReference type="GO" id="GO:0051287">
    <property type="term" value="F:NAD binding"/>
    <property type="evidence" value="ECO:0007669"/>
    <property type="project" value="InterPro"/>
</dbReference>
<dbReference type="Proteomes" id="UP001163821">
    <property type="component" value="Unassembled WGS sequence"/>
</dbReference>
<dbReference type="EC" id="1.1.1.262" evidence="4"/>
<name>A0AA41Y1P6_9BACT</name>
<dbReference type="PANTHER" id="PTHR30004:SF6">
    <property type="entry name" value="D-THREONATE 4-PHOSPHATE DEHYDROGENASE"/>
    <property type="match status" value="1"/>
</dbReference>
<keyword evidence="3" id="KW-0520">NAD</keyword>
<protein>
    <submittedName>
        <fullName evidence="4">4-hydroxythreonine-4-phosphate dehydrogenase PdxA</fullName>
        <ecNumber evidence="4">1.1.1.262</ecNumber>
    </submittedName>
</protein>
<dbReference type="EMBL" id="JAPAAF010000003">
    <property type="protein sequence ID" value="MCW0481836.1"/>
    <property type="molecule type" value="Genomic_DNA"/>
</dbReference>
<evidence type="ECO:0000256" key="2">
    <source>
        <dbReference type="ARBA" id="ARBA00023002"/>
    </source>
</evidence>
<accession>A0AA41Y1P6</accession>
<keyword evidence="2 4" id="KW-0560">Oxidoreductase</keyword>
<proteinExistence type="predicted"/>
<dbReference type="SUPFAM" id="SSF53659">
    <property type="entry name" value="Isocitrate/Isopropylmalate dehydrogenase-like"/>
    <property type="match status" value="1"/>
</dbReference>
<gene>
    <name evidence="4" type="primary">pdxA</name>
    <name evidence="4" type="ORF">N2K84_03780</name>
</gene>